<organism evidence="2 3">
    <name type="scientific">Trichogramma kaykai</name>
    <dbReference type="NCBI Taxonomy" id="54128"/>
    <lineage>
        <taxon>Eukaryota</taxon>
        <taxon>Metazoa</taxon>
        <taxon>Ecdysozoa</taxon>
        <taxon>Arthropoda</taxon>
        <taxon>Hexapoda</taxon>
        <taxon>Insecta</taxon>
        <taxon>Pterygota</taxon>
        <taxon>Neoptera</taxon>
        <taxon>Endopterygota</taxon>
        <taxon>Hymenoptera</taxon>
        <taxon>Apocrita</taxon>
        <taxon>Proctotrupomorpha</taxon>
        <taxon>Chalcidoidea</taxon>
        <taxon>Trichogrammatidae</taxon>
        <taxon>Trichogramma</taxon>
    </lineage>
</organism>
<evidence type="ECO:0000313" key="3">
    <source>
        <dbReference type="Proteomes" id="UP001627154"/>
    </source>
</evidence>
<gene>
    <name evidence="2" type="ORF">TKK_019188</name>
</gene>
<accession>A0ABD2VY60</accession>
<keyword evidence="3" id="KW-1185">Reference proteome</keyword>
<dbReference type="EMBL" id="JBJJXI010000159">
    <property type="protein sequence ID" value="KAL3385196.1"/>
    <property type="molecule type" value="Genomic_DNA"/>
</dbReference>
<evidence type="ECO:0000313" key="2">
    <source>
        <dbReference type="EMBL" id="KAL3385196.1"/>
    </source>
</evidence>
<comment type="caution">
    <text evidence="2">The sequence shown here is derived from an EMBL/GenBank/DDBJ whole genome shotgun (WGS) entry which is preliminary data.</text>
</comment>
<reference evidence="2 3" key="1">
    <citation type="journal article" date="2024" name="bioRxiv">
        <title>A reference genome for Trichogramma kaykai: A tiny desert-dwelling parasitoid wasp with competing sex-ratio distorters.</title>
        <authorList>
            <person name="Culotta J."/>
            <person name="Lindsey A.R."/>
        </authorList>
    </citation>
    <scope>NUCLEOTIDE SEQUENCE [LARGE SCALE GENOMIC DNA]</scope>
    <source>
        <strain evidence="2 3">KSX58</strain>
    </source>
</reference>
<name>A0ABD2VY60_9HYME</name>
<proteinExistence type="predicted"/>
<sequence>MAVTNVELALSYSCDDELYINAKGFMIAQRTATSGSLRTNGKKGKKNNVERGAQSQSSAKHTYMCIVHTYNPQQGQESDYYRYIQRADKKGKTAIGRASKFSSKSYNGTIKIFHYLRRASDSYAI</sequence>
<feature type="region of interest" description="Disordered" evidence="1">
    <location>
        <begin position="34"/>
        <end position="57"/>
    </location>
</feature>
<dbReference type="AlphaFoldDB" id="A0ABD2VY60"/>
<protein>
    <submittedName>
        <fullName evidence="2">Uncharacterized protein</fullName>
    </submittedName>
</protein>
<dbReference type="Proteomes" id="UP001627154">
    <property type="component" value="Unassembled WGS sequence"/>
</dbReference>
<evidence type="ECO:0000256" key="1">
    <source>
        <dbReference type="SAM" id="MobiDB-lite"/>
    </source>
</evidence>